<name>A0A9P8TQH4_WICPI</name>
<evidence type="ECO:0000259" key="2">
    <source>
        <dbReference type="PROSITE" id="PS51140"/>
    </source>
</evidence>
<feature type="domain" description="CUE" evidence="2">
    <location>
        <begin position="331"/>
        <end position="374"/>
    </location>
</feature>
<organism evidence="3 4">
    <name type="scientific">Wickerhamomyces pijperi</name>
    <name type="common">Yeast</name>
    <name type="synonym">Pichia pijperi</name>
    <dbReference type="NCBI Taxonomy" id="599730"/>
    <lineage>
        <taxon>Eukaryota</taxon>
        <taxon>Fungi</taxon>
        <taxon>Dikarya</taxon>
        <taxon>Ascomycota</taxon>
        <taxon>Saccharomycotina</taxon>
        <taxon>Saccharomycetes</taxon>
        <taxon>Phaffomycetales</taxon>
        <taxon>Wickerhamomycetaceae</taxon>
        <taxon>Wickerhamomyces</taxon>
    </lineage>
</organism>
<evidence type="ECO:0000313" key="4">
    <source>
        <dbReference type="Proteomes" id="UP000774326"/>
    </source>
</evidence>
<dbReference type="Proteomes" id="UP000774326">
    <property type="component" value="Unassembled WGS sequence"/>
</dbReference>
<dbReference type="PROSITE" id="PS51140">
    <property type="entry name" value="CUE"/>
    <property type="match status" value="1"/>
</dbReference>
<dbReference type="AlphaFoldDB" id="A0A9P8TQH4"/>
<dbReference type="InterPro" id="IPR003892">
    <property type="entry name" value="CUE"/>
</dbReference>
<dbReference type="EMBL" id="JAEUBG010000835">
    <property type="protein sequence ID" value="KAH3687451.1"/>
    <property type="molecule type" value="Genomic_DNA"/>
</dbReference>
<gene>
    <name evidence="3" type="ORF">WICPIJ_001561</name>
</gene>
<dbReference type="OrthoDB" id="5577209at2759"/>
<comment type="caution">
    <text evidence="3">The sequence shown here is derived from an EMBL/GenBank/DDBJ whole genome shotgun (WGS) entry which is preliminary data.</text>
</comment>
<reference evidence="3" key="1">
    <citation type="journal article" date="2021" name="Open Biol.">
        <title>Shared evolutionary footprints suggest mitochondrial oxidative damage underlies multiple complex I losses in fungi.</title>
        <authorList>
            <person name="Schikora-Tamarit M.A."/>
            <person name="Marcet-Houben M."/>
            <person name="Nosek J."/>
            <person name="Gabaldon T."/>
        </authorList>
    </citation>
    <scope>NUCLEOTIDE SEQUENCE</scope>
    <source>
        <strain evidence="3">CBS2887</strain>
    </source>
</reference>
<evidence type="ECO:0000256" key="1">
    <source>
        <dbReference type="SAM" id="MobiDB-lite"/>
    </source>
</evidence>
<feature type="region of interest" description="Disordered" evidence="1">
    <location>
        <begin position="530"/>
        <end position="605"/>
    </location>
</feature>
<feature type="compositionally biased region" description="Polar residues" evidence="1">
    <location>
        <begin position="546"/>
        <end position="567"/>
    </location>
</feature>
<dbReference type="InterPro" id="IPR041808">
    <property type="entry name" value="Cue3_CUE"/>
</dbReference>
<proteinExistence type="predicted"/>
<protein>
    <recommendedName>
        <fullName evidence="2">CUE domain-containing protein</fullName>
    </recommendedName>
</protein>
<evidence type="ECO:0000313" key="3">
    <source>
        <dbReference type="EMBL" id="KAH3687451.1"/>
    </source>
</evidence>
<feature type="compositionally biased region" description="Basic and acidic residues" evidence="1">
    <location>
        <begin position="530"/>
        <end position="540"/>
    </location>
</feature>
<dbReference type="Pfam" id="PF02845">
    <property type="entry name" value="CUE"/>
    <property type="match status" value="1"/>
</dbReference>
<feature type="compositionally biased region" description="Basic residues" evidence="1">
    <location>
        <begin position="582"/>
        <end position="598"/>
    </location>
</feature>
<reference evidence="3" key="2">
    <citation type="submission" date="2021-01" db="EMBL/GenBank/DDBJ databases">
        <authorList>
            <person name="Schikora-Tamarit M.A."/>
        </authorList>
    </citation>
    <scope>NUCLEOTIDE SEQUENCE</scope>
    <source>
        <strain evidence="3">CBS2887</strain>
    </source>
</reference>
<sequence length="605" mass="69335">MSNLEEFTDSRIDLPITSFPPFKLRSSMVDKDPVIWVHLIETYIQYVQLLLSNSTIQLTEKSEQQLQLFVQTYLFEIAEEQGQILSLGLINVQILQNLDSLRVYMFELIKIFGIWRLKLNNGSTLWNFAKIYALKNRTVVRAIIDGSWKSADTNSRKSLAISSINQVQKFLEQRISNAKFDKYDLGILAALLTPSGAANQSNAGSVGVSKNGKAVKKNSNNNRNFLNFNDAFVSVFWIELLEKLYANGSGRFADVCKKIGIVSVTSLNNAAIANLATQLSVTSYHTLELYPLFGGVITSEKFKQLSPGLETKMPFLGKKLRPKKKTKKYGFNKDHIQTLMDFFPSLTISKSETLLKSNNYNVEAVTNILLEDPTIIENTPDNIDSESEDEEMEEVPMASQIISKKVNLPARKHQANHVPDELKNKTLEAALRMMYEADEDERDDTYDEAEATANSTPQKMDKVEKLLFELFKTSQQHFSREERNSKYRKELKAKTKWSDEQIEGWGRMLVKDPRRFRLVEERYMNELVEERNNARRRPQETEETGVEQNSSKQTTNKLPDQKNQPNRTTEKRQQARNEKNKASKGNHNRKRGHDKKLRASMPAPV</sequence>
<dbReference type="GO" id="GO:0043130">
    <property type="term" value="F:ubiquitin binding"/>
    <property type="evidence" value="ECO:0007669"/>
    <property type="project" value="InterPro"/>
</dbReference>
<accession>A0A9P8TQH4</accession>
<keyword evidence="4" id="KW-1185">Reference proteome</keyword>
<feature type="compositionally biased region" description="Basic and acidic residues" evidence="1">
    <location>
        <begin position="568"/>
        <end position="581"/>
    </location>
</feature>
<dbReference type="CDD" id="cd14373">
    <property type="entry name" value="CUE_Cue3p_like"/>
    <property type="match status" value="1"/>
</dbReference>